<protein>
    <submittedName>
        <fullName evidence="10">Porimin</fullName>
    </submittedName>
</protein>
<organism evidence="10 11">
    <name type="scientific">Camelus dromedarius</name>
    <name type="common">Dromedary</name>
    <name type="synonym">Arabian camel</name>
    <dbReference type="NCBI Taxonomy" id="9838"/>
    <lineage>
        <taxon>Eukaryota</taxon>
        <taxon>Metazoa</taxon>
        <taxon>Chordata</taxon>
        <taxon>Craniata</taxon>
        <taxon>Vertebrata</taxon>
        <taxon>Euteleostomi</taxon>
        <taxon>Mammalia</taxon>
        <taxon>Eutheria</taxon>
        <taxon>Laurasiatheria</taxon>
        <taxon>Artiodactyla</taxon>
        <taxon>Tylopoda</taxon>
        <taxon>Camelidae</taxon>
        <taxon>Camelus</taxon>
    </lineage>
</organism>
<feature type="compositionally biased region" description="Polar residues" evidence="8">
    <location>
        <begin position="79"/>
        <end position="101"/>
    </location>
</feature>
<comment type="caution">
    <text evidence="10">The sequence shown here is derived from an EMBL/GenBank/DDBJ whole genome shotgun (WGS) entry which is preliminary data.</text>
</comment>
<feature type="compositionally biased region" description="Low complexity" evidence="8">
    <location>
        <begin position="102"/>
        <end position="111"/>
    </location>
</feature>
<dbReference type="PANTHER" id="PTHR11337:SF14">
    <property type="entry name" value="PORIMIN"/>
    <property type="match status" value="1"/>
</dbReference>
<dbReference type="GO" id="GO:0031410">
    <property type="term" value="C:cytoplasmic vesicle"/>
    <property type="evidence" value="ECO:0007669"/>
    <property type="project" value="TreeGrafter"/>
</dbReference>
<feature type="compositionally biased region" description="Polar residues" evidence="8">
    <location>
        <begin position="7"/>
        <end position="54"/>
    </location>
</feature>
<evidence type="ECO:0000256" key="2">
    <source>
        <dbReference type="ARBA" id="ARBA00005341"/>
    </source>
</evidence>
<feature type="region of interest" description="Disordered" evidence="8">
    <location>
        <begin position="1"/>
        <end position="111"/>
    </location>
</feature>
<proteinExistence type="inferred from homology"/>
<keyword evidence="7" id="KW-0325">Glycoprotein</keyword>
<comment type="similarity">
    <text evidence="2">Belongs to the CD164 family.</text>
</comment>
<evidence type="ECO:0000256" key="1">
    <source>
        <dbReference type="ARBA" id="ARBA00004479"/>
    </source>
</evidence>
<feature type="compositionally biased region" description="Low complexity" evidence="8">
    <location>
        <begin position="55"/>
        <end position="78"/>
    </location>
</feature>
<evidence type="ECO:0000313" key="11">
    <source>
        <dbReference type="Proteomes" id="UP000299084"/>
    </source>
</evidence>
<evidence type="ECO:0000256" key="5">
    <source>
        <dbReference type="ARBA" id="ARBA00022989"/>
    </source>
</evidence>
<dbReference type="AlphaFoldDB" id="A0A5N4DN60"/>
<dbReference type="Proteomes" id="UP000299084">
    <property type="component" value="Unassembled WGS sequence"/>
</dbReference>
<name>A0A5N4DN60_CAMDR</name>
<sequence length="181" mass="19133">MFLNVLAGSTPQVPLSHTNESSTLPMKPSSTTPVSSKNVTTTTLKPTAKSSVPVSSKNKTTTTLKPTTSKTTPPAISTNKTSTTARSTPKITSASHNTSRMSTSTVTTAHNSSVTSVSSPVTITATINSKENKGSRFDTGSFVGGIVLTLGVLSFLYIGCKVYYSRRGIRYRTIDEHDAII</sequence>
<keyword evidence="6 9" id="KW-0472">Membrane</keyword>
<dbReference type="PANTHER" id="PTHR11337">
    <property type="entry name" value="MUCIN/PORIMIN"/>
    <property type="match status" value="1"/>
</dbReference>
<dbReference type="EMBL" id="JWIN03000010">
    <property type="protein sequence ID" value="KAB1272354.1"/>
    <property type="molecule type" value="Genomic_DNA"/>
</dbReference>
<reference evidence="10 11" key="1">
    <citation type="journal article" date="2019" name="Mol. Ecol. Resour.">
        <title>Improving Illumina assemblies with Hi-C and long reads: an example with the North African dromedary.</title>
        <authorList>
            <person name="Elbers J.P."/>
            <person name="Rogers M.F."/>
            <person name="Perelman P.L."/>
            <person name="Proskuryakova A.A."/>
            <person name="Serdyukova N.A."/>
            <person name="Johnson W.E."/>
            <person name="Horin P."/>
            <person name="Corander J."/>
            <person name="Murphy D."/>
            <person name="Burger P.A."/>
        </authorList>
    </citation>
    <scope>NUCLEOTIDE SEQUENCE [LARGE SCALE GENOMIC DNA]</scope>
    <source>
        <strain evidence="10">Drom800</strain>
        <tissue evidence="10">Blood</tissue>
    </source>
</reference>
<evidence type="ECO:0000256" key="3">
    <source>
        <dbReference type="ARBA" id="ARBA00022692"/>
    </source>
</evidence>
<accession>A0A5N4DN60</accession>
<gene>
    <name evidence="10" type="primary">Porimin</name>
    <name evidence="10" type="ORF">Cadr_000015483</name>
</gene>
<dbReference type="STRING" id="9838.ENSCDRP00005001743"/>
<keyword evidence="4" id="KW-0732">Signal</keyword>
<keyword evidence="3 9" id="KW-0812">Transmembrane</keyword>
<evidence type="ECO:0000256" key="9">
    <source>
        <dbReference type="SAM" id="Phobius"/>
    </source>
</evidence>
<feature type="transmembrane region" description="Helical" evidence="9">
    <location>
        <begin position="142"/>
        <end position="164"/>
    </location>
</feature>
<evidence type="ECO:0000256" key="4">
    <source>
        <dbReference type="ARBA" id="ARBA00022729"/>
    </source>
</evidence>
<dbReference type="GO" id="GO:0016020">
    <property type="term" value="C:membrane"/>
    <property type="evidence" value="ECO:0007669"/>
    <property type="project" value="UniProtKB-SubCell"/>
</dbReference>
<dbReference type="InterPro" id="IPR007947">
    <property type="entry name" value="CD164_MGC24"/>
</dbReference>
<evidence type="ECO:0000256" key="8">
    <source>
        <dbReference type="SAM" id="MobiDB-lite"/>
    </source>
</evidence>
<keyword evidence="5 9" id="KW-1133">Transmembrane helix</keyword>
<keyword evidence="11" id="KW-1185">Reference proteome</keyword>
<evidence type="ECO:0000256" key="6">
    <source>
        <dbReference type="ARBA" id="ARBA00023136"/>
    </source>
</evidence>
<evidence type="ECO:0000313" key="10">
    <source>
        <dbReference type="EMBL" id="KAB1272354.1"/>
    </source>
</evidence>
<evidence type="ECO:0000256" key="7">
    <source>
        <dbReference type="ARBA" id="ARBA00023180"/>
    </source>
</evidence>
<comment type="subcellular location">
    <subcellularLocation>
        <location evidence="1">Membrane</location>
        <topology evidence="1">Single-pass type I membrane protein</topology>
    </subcellularLocation>
</comment>